<organism evidence="1 2">
    <name type="scientific">Nakamurella flava</name>
    <dbReference type="NCBI Taxonomy" id="2576308"/>
    <lineage>
        <taxon>Bacteria</taxon>
        <taxon>Bacillati</taxon>
        <taxon>Actinomycetota</taxon>
        <taxon>Actinomycetes</taxon>
        <taxon>Nakamurellales</taxon>
        <taxon>Nakamurellaceae</taxon>
        <taxon>Nakamurella</taxon>
    </lineage>
</organism>
<dbReference type="InterPro" id="IPR022454">
    <property type="entry name" value="CHP03883_F420-assoc"/>
</dbReference>
<dbReference type="Proteomes" id="UP000306985">
    <property type="component" value="Unassembled WGS sequence"/>
</dbReference>
<dbReference type="NCBIfam" id="TIGR03883">
    <property type="entry name" value="DUF2342_F420"/>
    <property type="match status" value="1"/>
</dbReference>
<keyword evidence="2" id="KW-1185">Reference proteome</keyword>
<dbReference type="AlphaFoldDB" id="A0A4U6QEP3"/>
<name>A0A4U6QEP3_9ACTN</name>
<dbReference type="PANTHER" id="PTHR39420:SF1">
    <property type="entry name" value="HYDROLASE"/>
    <property type="match status" value="1"/>
</dbReference>
<evidence type="ECO:0000313" key="2">
    <source>
        <dbReference type="Proteomes" id="UP000306985"/>
    </source>
</evidence>
<dbReference type="NCBIfam" id="TIGR03624">
    <property type="entry name" value="putative hydrolase"/>
    <property type="match status" value="1"/>
</dbReference>
<dbReference type="InterPro" id="IPR018766">
    <property type="entry name" value="Zinicin_2"/>
</dbReference>
<protein>
    <submittedName>
        <fullName evidence="1">Coenzyme F420 biosynthesis-associated protein</fullName>
    </submittedName>
</protein>
<sequence>MSPHPADGSAPSPIDWTTAVRTGQRLAPAGPKVTPAEAATVVADLRELSAQAELAVRDTTGLGADLPVADAEVVDRPGWVAATAAGMAELTAPITDKLGAQLTGPAQGLTRGVTGAQIGAVLAFLSGRVLGQYDPMVPSAAGDPGRLLLVAPNVVKVERELRADPVDFRLWVCLHESTHRLQFTANPWLREHFRGLVAEFADRSETDPSAVVSRAVAAVTARRGRAGRDSGNWVETLQSPEQREIFDRLMAFMSLLEGHADHVMDAVGPAVVPSVASIRASFTARRAKTRGPVDRLIRALLGMDLKMSQYVKGAAFVRAVVDRAGMDGFNTVWTSADTLPTRAEITAPEVWVRRVLG</sequence>
<dbReference type="EMBL" id="SZZH01000003">
    <property type="protein sequence ID" value="TKV58541.1"/>
    <property type="molecule type" value="Genomic_DNA"/>
</dbReference>
<dbReference type="OrthoDB" id="142939at2"/>
<evidence type="ECO:0000313" key="1">
    <source>
        <dbReference type="EMBL" id="TKV58541.1"/>
    </source>
</evidence>
<dbReference type="RefSeq" id="WP_137450204.1">
    <property type="nucleotide sequence ID" value="NZ_SZZH01000003.1"/>
</dbReference>
<gene>
    <name evidence="1" type="ORF">FDO65_13415</name>
</gene>
<accession>A0A4U6QEP3</accession>
<dbReference type="SUPFAM" id="SSF55486">
    <property type="entry name" value="Metalloproteases ('zincins'), catalytic domain"/>
    <property type="match status" value="1"/>
</dbReference>
<dbReference type="InterPro" id="IPR042271">
    <property type="entry name" value="Zinicin_2_N"/>
</dbReference>
<dbReference type="Gene3D" id="1.20.150.30">
    <property type="entry name" value="Zincin-like metallopeptidase, N-terminal domain"/>
    <property type="match status" value="1"/>
</dbReference>
<dbReference type="Pfam" id="PF10103">
    <property type="entry name" value="Zincin_2"/>
    <property type="match status" value="1"/>
</dbReference>
<reference evidence="1 2" key="1">
    <citation type="submission" date="2019-05" db="EMBL/GenBank/DDBJ databases">
        <title>Nakamurella sp. N5BH11, whole genome shotgun sequence.</title>
        <authorList>
            <person name="Tuo L."/>
        </authorList>
    </citation>
    <scope>NUCLEOTIDE SEQUENCE [LARGE SCALE GENOMIC DNA]</scope>
    <source>
        <strain evidence="1 2">N5BH11</strain>
    </source>
</reference>
<proteinExistence type="predicted"/>
<comment type="caution">
    <text evidence="1">The sequence shown here is derived from an EMBL/GenBank/DDBJ whole genome shotgun (WGS) entry which is preliminary data.</text>
</comment>
<dbReference type="PANTHER" id="PTHR39420">
    <property type="match status" value="1"/>
</dbReference>